<name>A0A0F5FRE5_9HYPH</name>
<dbReference type="PANTHER" id="PTHR34873:SF3">
    <property type="entry name" value="ADDICTION MODULE TOXIN, HICA FAMILY"/>
    <property type="match status" value="1"/>
</dbReference>
<dbReference type="PANTHER" id="PTHR34873">
    <property type="entry name" value="SSR1766 PROTEIN"/>
    <property type="match status" value="1"/>
</dbReference>
<evidence type="ECO:0000313" key="9">
    <source>
        <dbReference type="Proteomes" id="UP000033632"/>
    </source>
</evidence>
<accession>A0A0F5FRE5</accession>
<dbReference type="Proteomes" id="UP000033632">
    <property type="component" value="Unassembled WGS sequence"/>
</dbReference>
<dbReference type="OrthoDB" id="9811409at2"/>
<evidence type="ECO:0008006" key="10">
    <source>
        <dbReference type="Google" id="ProtNLM"/>
    </source>
</evidence>
<dbReference type="GO" id="GO:0003729">
    <property type="term" value="F:mRNA binding"/>
    <property type="evidence" value="ECO:0007669"/>
    <property type="project" value="InterPro"/>
</dbReference>
<keyword evidence="3" id="KW-0540">Nuclease</keyword>
<proteinExistence type="inferred from homology"/>
<keyword evidence="4" id="KW-0255">Endonuclease</keyword>
<keyword evidence="2" id="KW-1277">Toxin-antitoxin system</keyword>
<evidence type="ECO:0000256" key="5">
    <source>
        <dbReference type="ARBA" id="ARBA00022801"/>
    </source>
</evidence>
<dbReference type="PATRIC" id="fig|443610.3.peg.794"/>
<evidence type="ECO:0000256" key="7">
    <source>
        <dbReference type="ARBA" id="ARBA00023016"/>
    </source>
</evidence>
<dbReference type="RefSeq" id="WP_046109016.1">
    <property type="nucleotide sequence ID" value="NZ_JZEX01000117.1"/>
</dbReference>
<dbReference type="STRING" id="443610.VE25_12765"/>
<evidence type="ECO:0000256" key="3">
    <source>
        <dbReference type="ARBA" id="ARBA00022722"/>
    </source>
</evidence>
<dbReference type="AlphaFoldDB" id="A0A0F5FRE5"/>
<keyword evidence="7" id="KW-0346">Stress response</keyword>
<dbReference type="GO" id="GO:0004519">
    <property type="term" value="F:endonuclease activity"/>
    <property type="evidence" value="ECO:0007669"/>
    <property type="project" value="UniProtKB-KW"/>
</dbReference>
<protein>
    <recommendedName>
        <fullName evidence="10">Addiction module toxin, HicA family</fullName>
    </recommendedName>
</protein>
<dbReference type="SUPFAM" id="SSF54786">
    <property type="entry name" value="YcfA/nrd intein domain"/>
    <property type="match status" value="1"/>
</dbReference>
<comment type="caution">
    <text evidence="8">The sequence shown here is derived from an EMBL/GenBank/DDBJ whole genome shotgun (WGS) entry which is preliminary data.</text>
</comment>
<comment type="similarity">
    <text evidence="1">Belongs to the HicA mRNA interferase family.</text>
</comment>
<dbReference type="InterPro" id="IPR038570">
    <property type="entry name" value="HicA_sf"/>
</dbReference>
<evidence type="ECO:0000256" key="6">
    <source>
        <dbReference type="ARBA" id="ARBA00022884"/>
    </source>
</evidence>
<keyword evidence="9" id="KW-1185">Reference proteome</keyword>
<keyword evidence="6" id="KW-0694">RNA-binding</keyword>
<gene>
    <name evidence="8" type="ORF">VE25_12765</name>
</gene>
<dbReference type="EMBL" id="JZEX01000117">
    <property type="protein sequence ID" value="KKB11436.1"/>
    <property type="molecule type" value="Genomic_DNA"/>
</dbReference>
<dbReference type="Gene3D" id="3.30.920.30">
    <property type="entry name" value="Hypothetical protein"/>
    <property type="match status" value="1"/>
</dbReference>
<organism evidence="8 9">
    <name type="scientific">Devosia geojensis</name>
    <dbReference type="NCBI Taxonomy" id="443610"/>
    <lineage>
        <taxon>Bacteria</taxon>
        <taxon>Pseudomonadati</taxon>
        <taxon>Pseudomonadota</taxon>
        <taxon>Alphaproteobacteria</taxon>
        <taxon>Hyphomicrobiales</taxon>
        <taxon>Devosiaceae</taxon>
        <taxon>Devosia</taxon>
    </lineage>
</organism>
<evidence type="ECO:0000313" key="8">
    <source>
        <dbReference type="EMBL" id="KKB11436.1"/>
    </source>
</evidence>
<dbReference type="GO" id="GO:0016787">
    <property type="term" value="F:hydrolase activity"/>
    <property type="evidence" value="ECO:0007669"/>
    <property type="project" value="UniProtKB-KW"/>
</dbReference>
<keyword evidence="5" id="KW-0378">Hydrolase</keyword>
<evidence type="ECO:0000256" key="4">
    <source>
        <dbReference type="ARBA" id="ARBA00022759"/>
    </source>
</evidence>
<dbReference type="InterPro" id="IPR012933">
    <property type="entry name" value="HicA_mRNA_interferase"/>
</dbReference>
<sequence length="63" mass="7544">MERNSRKLIKLLEQDGWYLVAVRGDYHQYRHPERNGRVTVPHPNRDIPTGTLRSIYRQAGWLK</sequence>
<dbReference type="Pfam" id="PF07927">
    <property type="entry name" value="HicA_toxin"/>
    <property type="match status" value="1"/>
</dbReference>
<evidence type="ECO:0000256" key="2">
    <source>
        <dbReference type="ARBA" id="ARBA00022649"/>
    </source>
</evidence>
<reference evidence="8 9" key="1">
    <citation type="submission" date="2015-03" db="EMBL/GenBank/DDBJ databases">
        <authorList>
            <person name="Hassan Y.I."/>
            <person name="Lepp D."/>
            <person name="Li X.-Z."/>
            <person name="Zhou T."/>
        </authorList>
    </citation>
    <scope>NUCLEOTIDE SEQUENCE [LARGE SCALE GENOMIC DNA]</scope>
    <source>
        <strain evidence="8 9">BD-c194</strain>
    </source>
</reference>
<evidence type="ECO:0000256" key="1">
    <source>
        <dbReference type="ARBA" id="ARBA00006620"/>
    </source>
</evidence>